<evidence type="ECO:0000256" key="5">
    <source>
        <dbReference type="ARBA" id="ARBA00078118"/>
    </source>
</evidence>
<evidence type="ECO:0000259" key="7">
    <source>
        <dbReference type="PROSITE" id="PS50405"/>
    </source>
</evidence>
<evidence type="ECO:0000256" key="3">
    <source>
        <dbReference type="ARBA" id="ARBA00038317"/>
    </source>
</evidence>
<dbReference type="Pfam" id="PF14497">
    <property type="entry name" value="GST_C_3"/>
    <property type="match status" value="1"/>
</dbReference>
<dbReference type="InterPro" id="IPR004045">
    <property type="entry name" value="Glutathione_S-Trfase_N"/>
</dbReference>
<dbReference type="InterPro" id="IPR040079">
    <property type="entry name" value="Glutathione_S-Trfase"/>
</dbReference>
<reference evidence="9" key="1">
    <citation type="submission" date="2024-02" db="UniProtKB">
        <authorList>
            <consortium name="WormBaseParasite"/>
        </authorList>
    </citation>
    <scope>IDENTIFICATION</scope>
</reference>
<dbReference type="InterPro" id="IPR004046">
    <property type="entry name" value="GST_C"/>
</dbReference>
<name>A0AAF3EM13_9BILA</name>
<dbReference type="PANTHER" id="PTHR11571">
    <property type="entry name" value="GLUTATHIONE S-TRANSFERASE"/>
    <property type="match status" value="1"/>
</dbReference>
<keyword evidence="8" id="KW-1185">Reference proteome</keyword>
<evidence type="ECO:0000259" key="6">
    <source>
        <dbReference type="PROSITE" id="PS50404"/>
    </source>
</evidence>
<dbReference type="EC" id="2.5.1.18" evidence="1"/>
<dbReference type="InterPro" id="IPR010987">
    <property type="entry name" value="Glutathione-S-Trfase_C-like"/>
</dbReference>
<evidence type="ECO:0000256" key="1">
    <source>
        <dbReference type="ARBA" id="ARBA00012452"/>
    </source>
</evidence>
<keyword evidence="2" id="KW-0808">Transferase</keyword>
<dbReference type="GO" id="GO:0005737">
    <property type="term" value="C:cytoplasm"/>
    <property type="evidence" value="ECO:0007669"/>
    <property type="project" value="UniProtKB-ARBA"/>
</dbReference>
<protein>
    <recommendedName>
        <fullName evidence="1">glutathione transferase</fullName>
        <ecNumber evidence="1">2.5.1.18</ecNumber>
    </recommendedName>
    <alternativeName>
        <fullName evidence="5">GST class-sigma</fullName>
    </alternativeName>
</protein>
<sequence length="217" mass="24700">MPHYKLTYFCVRGKGEFIRQLFALAGVEFEDDRFSLGPTGRGEGIAQTNWAEVKKTTPYGQLPVLDVDGKQLGEANAIAKYVAAEYGFNGANAWEAAQIDSVGIHYDDLFKACVPFYLSWHRISKQTMEDAYKSSVEAGRDAFFQPICKLLRENKSGFIIGDKVTWVDLLVADHCETFTKYNENYLEKYPEAKAHMEKIHSIPAIRKWIETRPETEI</sequence>
<evidence type="ECO:0000256" key="2">
    <source>
        <dbReference type="ARBA" id="ARBA00022679"/>
    </source>
</evidence>
<comment type="catalytic activity">
    <reaction evidence="4">
        <text>RX + glutathione = an S-substituted glutathione + a halide anion + H(+)</text>
        <dbReference type="Rhea" id="RHEA:16437"/>
        <dbReference type="ChEBI" id="CHEBI:15378"/>
        <dbReference type="ChEBI" id="CHEBI:16042"/>
        <dbReference type="ChEBI" id="CHEBI:17792"/>
        <dbReference type="ChEBI" id="CHEBI:57925"/>
        <dbReference type="ChEBI" id="CHEBI:90779"/>
        <dbReference type="EC" id="2.5.1.18"/>
    </reaction>
</comment>
<dbReference type="Gene3D" id="1.20.1050.10">
    <property type="match status" value="1"/>
</dbReference>
<dbReference type="SUPFAM" id="SSF52833">
    <property type="entry name" value="Thioredoxin-like"/>
    <property type="match status" value="1"/>
</dbReference>
<dbReference type="SUPFAM" id="SSF47616">
    <property type="entry name" value="GST C-terminal domain-like"/>
    <property type="match status" value="1"/>
</dbReference>
<dbReference type="GO" id="GO:0006749">
    <property type="term" value="P:glutathione metabolic process"/>
    <property type="evidence" value="ECO:0007669"/>
    <property type="project" value="TreeGrafter"/>
</dbReference>
<comment type="similarity">
    <text evidence="3">Belongs to the GST superfamily. Sigma family.</text>
</comment>
<dbReference type="SFLD" id="SFLDG01205">
    <property type="entry name" value="AMPS.1"/>
    <property type="match status" value="1"/>
</dbReference>
<dbReference type="InterPro" id="IPR036249">
    <property type="entry name" value="Thioredoxin-like_sf"/>
</dbReference>
<dbReference type="GO" id="GO:0004364">
    <property type="term" value="F:glutathione transferase activity"/>
    <property type="evidence" value="ECO:0007669"/>
    <property type="project" value="UniProtKB-EC"/>
</dbReference>
<dbReference type="WBParaSite" id="MBELARI_LOCUS15040">
    <property type="protein sequence ID" value="MBELARI_LOCUS15040"/>
    <property type="gene ID" value="MBELARI_LOCUS15040"/>
</dbReference>
<dbReference type="CDD" id="cd03192">
    <property type="entry name" value="GST_C_Sigma_like"/>
    <property type="match status" value="1"/>
</dbReference>
<dbReference type="Proteomes" id="UP000887575">
    <property type="component" value="Unassembled WGS sequence"/>
</dbReference>
<dbReference type="Gene3D" id="3.40.30.10">
    <property type="entry name" value="Glutaredoxin"/>
    <property type="match status" value="1"/>
</dbReference>
<dbReference type="Pfam" id="PF02798">
    <property type="entry name" value="GST_N"/>
    <property type="match status" value="1"/>
</dbReference>
<dbReference type="SFLD" id="SFLDG00363">
    <property type="entry name" value="AMPS_(cytGST):_Alpha-__Mu-__Pi"/>
    <property type="match status" value="1"/>
</dbReference>
<dbReference type="SFLD" id="SFLDS00019">
    <property type="entry name" value="Glutathione_Transferase_(cytos"/>
    <property type="match status" value="1"/>
</dbReference>
<feature type="domain" description="GST N-terminal" evidence="6">
    <location>
        <begin position="2"/>
        <end position="90"/>
    </location>
</feature>
<dbReference type="PANTHER" id="PTHR11571:SF224">
    <property type="entry name" value="HEMATOPOIETIC PROSTAGLANDIN D SYNTHASE"/>
    <property type="match status" value="1"/>
</dbReference>
<dbReference type="AlphaFoldDB" id="A0AAF3EM13"/>
<evidence type="ECO:0000256" key="4">
    <source>
        <dbReference type="ARBA" id="ARBA00047960"/>
    </source>
</evidence>
<dbReference type="FunFam" id="3.40.30.10:FF:000258">
    <property type="entry name" value="Glutathione S-transferase"/>
    <property type="match status" value="1"/>
</dbReference>
<feature type="domain" description="GST C-terminal" evidence="7">
    <location>
        <begin position="92"/>
        <end position="217"/>
    </location>
</feature>
<dbReference type="InterPro" id="IPR036282">
    <property type="entry name" value="Glutathione-S-Trfase_C_sf"/>
</dbReference>
<accession>A0AAF3EM13</accession>
<proteinExistence type="inferred from homology"/>
<dbReference type="CDD" id="cd03039">
    <property type="entry name" value="GST_N_Sigma_like"/>
    <property type="match status" value="1"/>
</dbReference>
<organism evidence="8 9">
    <name type="scientific">Mesorhabditis belari</name>
    <dbReference type="NCBI Taxonomy" id="2138241"/>
    <lineage>
        <taxon>Eukaryota</taxon>
        <taxon>Metazoa</taxon>
        <taxon>Ecdysozoa</taxon>
        <taxon>Nematoda</taxon>
        <taxon>Chromadorea</taxon>
        <taxon>Rhabditida</taxon>
        <taxon>Rhabditina</taxon>
        <taxon>Rhabditomorpha</taxon>
        <taxon>Rhabditoidea</taxon>
        <taxon>Rhabditidae</taxon>
        <taxon>Mesorhabditinae</taxon>
        <taxon>Mesorhabditis</taxon>
    </lineage>
</organism>
<dbReference type="PROSITE" id="PS50405">
    <property type="entry name" value="GST_CTER"/>
    <property type="match status" value="1"/>
</dbReference>
<dbReference type="InterPro" id="IPR050213">
    <property type="entry name" value="GST_superfamily"/>
</dbReference>
<evidence type="ECO:0000313" key="8">
    <source>
        <dbReference type="Proteomes" id="UP000887575"/>
    </source>
</evidence>
<evidence type="ECO:0000313" key="9">
    <source>
        <dbReference type="WBParaSite" id="MBELARI_LOCUS15040"/>
    </source>
</evidence>
<dbReference type="FunFam" id="1.20.1050.10:FF:000031">
    <property type="entry name" value="Glutathione S-Transferase"/>
    <property type="match status" value="1"/>
</dbReference>
<dbReference type="PROSITE" id="PS50404">
    <property type="entry name" value="GST_NTER"/>
    <property type="match status" value="1"/>
</dbReference>